<evidence type="ECO:0000259" key="2">
    <source>
        <dbReference type="Pfam" id="PF05699"/>
    </source>
</evidence>
<dbReference type="Pfam" id="PF05699">
    <property type="entry name" value="Dimer_Tnp_hAT"/>
    <property type="match status" value="1"/>
</dbReference>
<reference evidence="3 4" key="1">
    <citation type="journal article" date="2019" name="Nat. Plants">
        <title>Stout camphor tree genome fills gaps in understanding of flowering plant genome evolution.</title>
        <authorList>
            <person name="Chaw S.M."/>
            <person name="Liu Y.C."/>
            <person name="Wu Y.W."/>
            <person name="Wang H.Y."/>
            <person name="Lin C.I."/>
            <person name="Wu C.S."/>
            <person name="Ke H.M."/>
            <person name="Chang L.Y."/>
            <person name="Hsu C.Y."/>
            <person name="Yang H.T."/>
            <person name="Sudianto E."/>
            <person name="Hsu M.H."/>
            <person name="Wu K.P."/>
            <person name="Wang L.N."/>
            <person name="Leebens-Mack J.H."/>
            <person name="Tsai I.J."/>
        </authorList>
    </citation>
    <scope>NUCLEOTIDE SEQUENCE [LARGE SCALE GENOMIC DNA]</scope>
    <source>
        <strain evidence="4">cv. Chaw 1501</strain>
        <tissue evidence="3">Young leaves</tissue>
    </source>
</reference>
<evidence type="ECO:0000256" key="1">
    <source>
        <dbReference type="SAM" id="MobiDB-lite"/>
    </source>
</evidence>
<accession>A0A3S3MDU1</accession>
<dbReference type="InterPro" id="IPR008906">
    <property type="entry name" value="HATC_C_dom"/>
</dbReference>
<feature type="region of interest" description="Disordered" evidence="1">
    <location>
        <begin position="291"/>
        <end position="333"/>
    </location>
</feature>
<dbReference type="PANTHER" id="PTHR32166:SF123">
    <property type="entry name" value="BED-TYPE DOMAIN-CONTAINING PROTEIN"/>
    <property type="match status" value="1"/>
</dbReference>
<feature type="compositionally biased region" description="Acidic residues" evidence="1">
    <location>
        <begin position="294"/>
        <end position="307"/>
    </location>
</feature>
<feature type="compositionally biased region" description="Acidic residues" evidence="1">
    <location>
        <begin position="317"/>
        <end position="333"/>
    </location>
</feature>
<dbReference type="AlphaFoldDB" id="A0A3S3MDU1"/>
<dbReference type="SUPFAM" id="SSF53098">
    <property type="entry name" value="Ribonuclease H-like"/>
    <property type="match status" value="1"/>
</dbReference>
<dbReference type="Proteomes" id="UP000283530">
    <property type="component" value="Unassembled WGS sequence"/>
</dbReference>
<name>A0A3S3MDU1_9MAGN</name>
<proteinExistence type="predicted"/>
<organism evidence="3 4">
    <name type="scientific">Cinnamomum micranthum f. kanehirae</name>
    <dbReference type="NCBI Taxonomy" id="337451"/>
    <lineage>
        <taxon>Eukaryota</taxon>
        <taxon>Viridiplantae</taxon>
        <taxon>Streptophyta</taxon>
        <taxon>Embryophyta</taxon>
        <taxon>Tracheophyta</taxon>
        <taxon>Spermatophyta</taxon>
        <taxon>Magnoliopsida</taxon>
        <taxon>Magnoliidae</taxon>
        <taxon>Laurales</taxon>
        <taxon>Lauraceae</taxon>
        <taxon>Cinnamomum</taxon>
    </lineage>
</organism>
<dbReference type="OrthoDB" id="665890at2759"/>
<dbReference type="PANTHER" id="PTHR32166">
    <property type="entry name" value="OSJNBA0013A04.12 PROTEIN"/>
    <property type="match status" value="1"/>
</dbReference>
<evidence type="ECO:0000313" key="3">
    <source>
        <dbReference type="EMBL" id="RWR77976.1"/>
    </source>
</evidence>
<dbReference type="InterPro" id="IPR012337">
    <property type="entry name" value="RNaseH-like_sf"/>
</dbReference>
<keyword evidence="4" id="KW-1185">Reference proteome</keyword>
<sequence length="333" mass="38380">MFTSNAWSAMSVSSTLVGEEISGIVLDNSFWKGRAHCVSESLVKVLRLVDSEDKPAMGYLYEAMDKAKKAIQRRLKKKSEFLPYWRVIDRRWETQLHSPLHAAAYFLNPGLYFDPKFDKHREVKRGMNDIVEKLVCDDDIRDIIVRQITDYKRSHHSFGSATAVRNRAKMSPKNWWDQYGIDCLELQTLAIRILSQCCSSSGCERNWSIFEHIHSPKRNRLEHERLNDLVFVHYNLKLRERDMIKRTGKNITDPISLENIDILDEWICEEPNHLTMDDVRGWTCVEQPNQEADSIPDFDFDGGEEEGPGPVTGEELGVGDDDAMEDDEADVAV</sequence>
<dbReference type="EMBL" id="QPKB01000002">
    <property type="protein sequence ID" value="RWR77976.1"/>
    <property type="molecule type" value="Genomic_DNA"/>
</dbReference>
<gene>
    <name evidence="3" type="ORF">CKAN_00648100</name>
</gene>
<comment type="caution">
    <text evidence="3">The sequence shown here is derived from an EMBL/GenBank/DDBJ whole genome shotgun (WGS) entry which is preliminary data.</text>
</comment>
<evidence type="ECO:0000313" key="4">
    <source>
        <dbReference type="Proteomes" id="UP000283530"/>
    </source>
</evidence>
<feature type="domain" description="HAT C-terminal dimerisation" evidence="2">
    <location>
        <begin position="168"/>
        <end position="236"/>
    </location>
</feature>
<dbReference type="GO" id="GO:0046983">
    <property type="term" value="F:protein dimerization activity"/>
    <property type="evidence" value="ECO:0007669"/>
    <property type="project" value="InterPro"/>
</dbReference>
<protein>
    <recommendedName>
        <fullName evidence="2">HAT C-terminal dimerisation domain-containing protein</fullName>
    </recommendedName>
</protein>